<evidence type="ECO:0000313" key="6">
    <source>
        <dbReference type="Proteomes" id="UP000688137"/>
    </source>
</evidence>
<dbReference type="OMA" id="FFIADNA"/>
<dbReference type="PANTHER" id="PTHR23319:SF4">
    <property type="entry name" value="GRAM DOMAIN CONTAINING 1B, ISOFORM E"/>
    <property type="match status" value="1"/>
</dbReference>
<evidence type="ECO:0000313" key="5">
    <source>
        <dbReference type="EMBL" id="CAD8045404.1"/>
    </source>
</evidence>
<organism evidence="5 6">
    <name type="scientific">Paramecium primaurelia</name>
    <dbReference type="NCBI Taxonomy" id="5886"/>
    <lineage>
        <taxon>Eukaryota</taxon>
        <taxon>Sar</taxon>
        <taxon>Alveolata</taxon>
        <taxon>Ciliophora</taxon>
        <taxon>Intramacronucleata</taxon>
        <taxon>Oligohymenophorea</taxon>
        <taxon>Peniculida</taxon>
        <taxon>Parameciidae</taxon>
        <taxon>Paramecium</taxon>
    </lineage>
</organism>
<dbReference type="GO" id="GO:0140268">
    <property type="term" value="C:endoplasmic reticulum-plasma membrane contact site"/>
    <property type="evidence" value="ECO:0007669"/>
    <property type="project" value="TreeGrafter"/>
</dbReference>
<keyword evidence="2 3" id="KW-0472">Membrane</keyword>
<evidence type="ECO:0000256" key="3">
    <source>
        <dbReference type="SAM" id="Phobius"/>
    </source>
</evidence>
<reference evidence="5" key="1">
    <citation type="submission" date="2021-01" db="EMBL/GenBank/DDBJ databases">
        <authorList>
            <consortium name="Genoscope - CEA"/>
            <person name="William W."/>
        </authorList>
    </citation>
    <scope>NUCLEOTIDE SEQUENCE</scope>
</reference>
<name>A0A8S1JS16_PARPR</name>
<keyword evidence="6" id="KW-1185">Reference proteome</keyword>
<evidence type="ECO:0000256" key="1">
    <source>
        <dbReference type="ARBA" id="ARBA00004370"/>
    </source>
</evidence>
<proteinExistence type="predicted"/>
<dbReference type="Proteomes" id="UP000688137">
    <property type="component" value="Unassembled WGS sequence"/>
</dbReference>
<comment type="subcellular location">
    <subcellularLocation>
        <location evidence="1">Membrane</location>
    </subcellularLocation>
</comment>
<evidence type="ECO:0000256" key="2">
    <source>
        <dbReference type="ARBA" id="ARBA00023136"/>
    </source>
</evidence>
<sequence length="420" mass="49024">MSAKELLIQLFALPKGEIIFQDYSCALKSLISKYGRIFIAENHICFYANLAGSKINLVFKLNDIQRIESKNKNDIEITLNNNKVYCFTSFQNKDHVFNFMNSLLQGQPLSTFSDSQVNTESSNNDQSIIDNTDVEIQFLKSESSTDQEICKFTFPFSLDKFFDFFIADNASLYSVYDHRQNEKDTDMNITKWTVNEDIQDMYQREMKHVMKLTGVPFKDKTRMHKLFTYKRDQQKLIYTCTTHTLDVPYGNCFQAEEKWEVTQPEDNKCLLRVFVSVVFTKSTIMKNTIINRTMAGYKEDYEKWINNVKIRLEAQAKQSKSSVSYSTHEYEESMKLDNENIFSKILKNSNSDLSNQKEKSGLPSIITQKEACFVLLITIMIIIMLIQIGMMSNQSTRLEQLEQIILQNQQQRFQLLNDQL</sequence>
<keyword evidence="3" id="KW-1133">Transmembrane helix</keyword>
<comment type="caution">
    <text evidence="5">The sequence shown here is derived from an EMBL/GenBank/DDBJ whole genome shotgun (WGS) entry which is preliminary data.</text>
</comment>
<dbReference type="GO" id="GO:0032934">
    <property type="term" value="F:sterol binding"/>
    <property type="evidence" value="ECO:0007669"/>
    <property type="project" value="TreeGrafter"/>
</dbReference>
<dbReference type="GO" id="GO:0005886">
    <property type="term" value="C:plasma membrane"/>
    <property type="evidence" value="ECO:0007669"/>
    <property type="project" value="TreeGrafter"/>
</dbReference>
<dbReference type="PROSITE" id="PS51778">
    <property type="entry name" value="VAST"/>
    <property type="match status" value="1"/>
</dbReference>
<dbReference type="InterPro" id="IPR004182">
    <property type="entry name" value="GRAM"/>
</dbReference>
<keyword evidence="3" id="KW-0812">Transmembrane</keyword>
<dbReference type="InterPro" id="IPR051482">
    <property type="entry name" value="Cholesterol_transport"/>
</dbReference>
<feature type="domain" description="VASt" evidence="4">
    <location>
        <begin position="145"/>
        <end position="316"/>
    </location>
</feature>
<dbReference type="GO" id="GO:0005789">
    <property type="term" value="C:endoplasmic reticulum membrane"/>
    <property type="evidence" value="ECO:0007669"/>
    <property type="project" value="TreeGrafter"/>
</dbReference>
<dbReference type="InterPro" id="IPR031968">
    <property type="entry name" value="VASt"/>
</dbReference>
<protein>
    <recommendedName>
        <fullName evidence="4">VASt domain-containing protein</fullName>
    </recommendedName>
</protein>
<dbReference type="AlphaFoldDB" id="A0A8S1JS16"/>
<dbReference type="GO" id="GO:0032366">
    <property type="term" value="P:intracellular sterol transport"/>
    <property type="evidence" value="ECO:0007669"/>
    <property type="project" value="TreeGrafter"/>
</dbReference>
<dbReference type="EMBL" id="CAJJDM010000006">
    <property type="protein sequence ID" value="CAD8045404.1"/>
    <property type="molecule type" value="Genomic_DNA"/>
</dbReference>
<dbReference type="PANTHER" id="PTHR23319">
    <property type="entry name" value="GRAM DOMAIN CONTAINING 1B, ISOFORM E"/>
    <property type="match status" value="1"/>
</dbReference>
<evidence type="ECO:0000259" key="4">
    <source>
        <dbReference type="PROSITE" id="PS51778"/>
    </source>
</evidence>
<dbReference type="SMART" id="SM00568">
    <property type="entry name" value="GRAM"/>
    <property type="match status" value="1"/>
</dbReference>
<dbReference type="GO" id="GO:0120015">
    <property type="term" value="F:sterol transfer activity"/>
    <property type="evidence" value="ECO:0007669"/>
    <property type="project" value="TreeGrafter"/>
</dbReference>
<dbReference type="Pfam" id="PF02893">
    <property type="entry name" value="GRAM"/>
    <property type="match status" value="1"/>
</dbReference>
<accession>A0A8S1JS16</accession>
<feature type="transmembrane region" description="Helical" evidence="3">
    <location>
        <begin position="373"/>
        <end position="391"/>
    </location>
</feature>
<gene>
    <name evidence="5" type="ORF">PPRIM_AZ9-3.1.T0090402</name>
</gene>
<dbReference type="Pfam" id="PF16016">
    <property type="entry name" value="VASt"/>
    <property type="match status" value="1"/>
</dbReference>